<dbReference type="RefSeq" id="WP_098153109.1">
    <property type="nucleotide sequence ID" value="NZ_CADEZR010000018.1"/>
</dbReference>
<proteinExistence type="predicted"/>
<protein>
    <submittedName>
        <fullName evidence="2">Uncharacterized protein</fullName>
    </submittedName>
</protein>
<sequence length="350" mass="34594">MKRIDLLKRLRAVKHTLADAAVWSTHAAVDTDQDSYVFEFLCFLNLCAELEAGHELEVVTRKKKAVWPKGPALKCNFSYARITPKAGGAHEYDLNPGIKISDRYGKLRAPDISITEKTGDATPAFGQVTAFWDAKFSERAGSPIGDTNVSDFLYTAQQLGFPRVPPGPFCGVGGGVYARSGLITNAQPSSEPDQVYVDHGMHEVSGFPLAIAMRPAYPAAVTTGAAVAPPAPVANPAAAALMALGGGAVAAAAVAPAAPAAPAALAAAMAAPSSAGAVAPAAAVAAPSSAGAAVPAAAAAPSSAGVAVPAAAAAPSSTSTVVPAAAAAPSSAGAAVPTAAAPAPSSPAST</sequence>
<dbReference type="EMBL" id="PDDY01000001">
    <property type="protein sequence ID" value="PEH43520.1"/>
    <property type="molecule type" value="Genomic_DNA"/>
</dbReference>
<evidence type="ECO:0000313" key="3">
    <source>
        <dbReference type="Proteomes" id="UP000220629"/>
    </source>
</evidence>
<name>A0A2A7SJT1_BURGA</name>
<feature type="region of interest" description="Disordered" evidence="1">
    <location>
        <begin position="329"/>
        <end position="350"/>
    </location>
</feature>
<reference evidence="3" key="1">
    <citation type="submission" date="2017-09" db="EMBL/GenBank/DDBJ databases">
        <title>FDA dAtabase for Regulatory Grade micrObial Sequences (FDA-ARGOS): Supporting development and validation of Infectious Disease Dx tests.</title>
        <authorList>
            <person name="Minogue T."/>
            <person name="Wolcott M."/>
            <person name="Wasieloski L."/>
            <person name="Aguilar W."/>
            <person name="Moore D."/>
            <person name="Tallon L."/>
            <person name="Sadzewicz L."/>
            <person name="Ott S."/>
            <person name="Zhao X."/>
            <person name="Nagaraj S."/>
            <person name="Vavikolanu K."/>
            <person name="Aluvathingal J."/>
            <person name="Nadendla S."/>
            <person name="Sichtig H."/>
        </authorList>
    </citation>
    <scope>NUCLEOTIDE SEQUENCE [LARGE SCALE GENOMIC DNA]</scope>
    <source>
        <strain evidence="3">FDAARGOS_390</strain>
    </source>
</reference>
<comment type="caution">
    <text evidence="2">The sequence shown here is derived from an EMBL/GenBank/DDBJ whole genome shotgun (WGS) entry which is preliminary data.</text>
</comment>
<gene>
    <name evidence="2" type="ORF">CRM94_15940</name>
</gene>
<dbReference type="Proteomes" id="UP000220629">
    <property type="component" value="Unassembled WGS sequence"/>
</dbReference>
<evidence type="ECO:0000313" key="2">
    <source>
        <dbReference type="EMBL" id="PEH43520.1"/>
    </source>
</evidence>
<organism evidence="2 3">
    <name type="scientific">Burkholderia gladioli</name>
    <name type="common">Pseudomonas marginata</name>
    <name type="synonym">Phytomonas marginata</name>
    <dbReference type="NCBI Taxonomy" id="28095"/>
    <lineage>
        <taxon>Bacteria</taxon>
        <taxon>Pseudomonadati</taxon>
        <taxon>Pseudomonadota</taxon>
        <taxon>Betaproteobacteria</taxon>
        <taxon>Burkholderiales</taxon>
        <taxon>Burkholderiaceae</taxon>
        <taxon>Burkholderia</taxon>
    </lineage>
</organism>
<evidence type="ECO:0000256" key="1">
    <source>
        <dbReference type="SAM" id="MobiDB-lite"/>
    </source>
</evidence>
<dbReference type="AlphaFoldDB" id="A0A2A7SJT1"/>
<accession>A0A2A7SJT1</accession>